<sequence length="142" mass="15917">NIKEAGDCPHVGFLRKARSAFDINKDVKKLSRSNSLSFPTEKEKNNLKRRNTSVISTNNPFIDIFDFDGGDGGINENSQKSSLDDRNFPPSSPTQLHSSNSLSPSSHFFIFFHATIPSMSHFQSNSFESGSIIDFYDPIIHF</sequence>
<feature type="non-terminal residue" evidence="1">
    <location>
        <position position="1"/>
    </location>
</feature>
<reference evidence="1" key="1">
    <citation type="submission" date="2021-06" db="EMBL/GenBank/DDBJ databases">
        <authorList>
            <person name="Kallberg Y."/>
            <person name="Tangrot J."/>
            <person name="Rosling A."/>
        </authorList>
    </citation>
    <scope>NUCLEOTIDE SEQUENCE</scope>
    <source>
        <strain evidence="1">IL203A</strain>
    </source>
</reference>
<evidence type="ECO:0000313" key="1">
    <source>
        <dbReference type="EMBL" id="CAG8707719.1"/>
    </source>
</evidence>
<protein>
    <submittedName>
        <fullName evidence="1">7398_t:CDS:1</fullName>
    </submittedName>
</protein>
<accession>A0ACA9PG04</accession>
<comment type="caution">
    <text evidence="1">The sequence shown here is derived from an EMBL/GenBank/DDBJ whole genome shotgun (WGS) entry which is preliminary data.</text>
</comment>
<keyword evidence="2" id="KW-1185">Reference proteome</keyword>
<dbReference type="Proteomes" id="UP000789702">
    <property type="component" value="Unassembled WGS sequence"/>
</dbReference>
<organism evidence="1 2">
    <name type="scientific">Dentiscutata heterogama</name>
    <dbReference type="NCBI Taxonomy" id="1316150"/>
    <lineage>
        <taxon>Eukaryota</taxon>
        <taxon>Fungi</taxon>
        <taxon>Fungi incertae sedis</taxon>
        <taxon>Mucoromycota</taxon>
        <taxon>Glomeromycotina</taxon>
        <taxon>Glomeromycetes</taxon>
        <taxon>Diversisporales</taxon>
        <taxon>Gigasporaceae</taxon>
        <taxon>Dentiscutata</taxon>
    </lineage>
</organism>
<name>A0ACA9PG04_9GLOM</name>
<gene>
    <name evidence="1" type="ORF">DHETER_LOCUS12084</name>
</gene>
<evidence type="ECO:0000313" key="2">
    <source>
        <dbReference type="Proteomes" id="UP000789702"/>
    </source>
</evidence>
<proteinExistence type="predicted"/>
<dbReference type="EMBL" id="CAJVPU010028598">
    <property type="protein sequence ID" value="CAG8707719.1"/>
    <property type="molecule type" value="Genomic_DNA"/>
</dbReference>